<proteinExistence type="predicted"/>
<evidence type="ECO:0000313" key="2">
    <source>
        <dbReference type="EMBL" id="KAB1648000.1"/>
    </source>
</evidence>
<feature type="non-terminal residue" evidence="2">
    <location>
        <position position="499"/>
    </location>
</feature>
<feature type="compositionally biased region" description="Low complexity" evidence="1">
    <location>
        <begin position="193"/>
        <end position="205"/>
    </location>
</feature>
<dbReference type="Proteomes" id="UP000479639">
    <property type="component" value="Unassembled WGS sequence"/>
</dbReference>
<evidence type="ECO:0000313" key="3">
    <source>
        <dbReference type="Proteomes" id="UP000479639"/>
    </source>
</evidence>
<evidence type="ECO:0000256" key="1">
    <source>
        <dbReference type="SAM" id="MobiDB-lite"/>
    </source>
</evidence>
<protein>
    <recommendedName>
        <fullName evidence="4">DUF2479 domain-containing protein</fullName>
    </recommendedName>
</protein>
<sequence length="499" mass="53372">MRIVAREIRVPHNERIVSKNVGADAIDLTFDDEWRECTSKVAVFKNGADEFRAAVSGDLVQIPWEVLDRPGELHLSLVGYVGEKKRIVTEKMTRPFKVLAAGSLAGDSPSDPTPDAVQVLLNRVGDAAETAEAAASRAEATDRAVSAAESARTAAEAARASSEESRASAETSRAGAESARVAAETSRRDAEAARSAAEAQRTSAESGRREAEASRVVAEAARVAEFDQMRQNFQGMQCVLLPEGEYDPETAEPTIEGDTSVIYYVPNPRHTVGDLYLEWRYLAVSDGSCIWELIGGRDKLPDAITVADIDAIVGGGTAPKAERYLSLTGLAYLWAVVREWFAAKLHKHDAADIETGQVPVARGGTGASTALAAQHNILGDMAAADAVSDADLQFVLARPDGGNETAGAVFRAAGSLIWNWLDARIRSTFHFNASHQLRTEGLADGAVTNAKLDQSIRDSLSRVAVARCSRVLFAVTETGGYIQFVDESNQPIFGISASN</sequence>
<organism evidence="2 3">
    <name type="scientific">Adlercreutzia muris</name>
    <dbReference type="NCBI Taxonomy" id="1796610"/>
    <lineage>
        <taxon>Bacteria</taxon>
        <taxon>Bacillati</taxon>
        <taxon>Actinomycetota</taxon>
        <taxon>Coriobacteriia</taxon>
        <taxon>Eggerthellales</taxon>
        <taxon>Eggerthellaceae</taxon>
        <taxon>Adlercreutzia</taxon>
    </lineage>
</organism>
<feature type="compositionally biased region" description="Low complexity" evidence="1">
    <location>
        <begin position="134"/>
        <end position="160"/>
    </location>
</feature>
<feature type="compositionally biased region" description="Low complexity" evidence="1">
    <location>
        <begin position="168"/>
        <end position="184"/>
    </location>
</feature>
<comment type="caution">
    <text evidence="2">The sequence shown here is derived from an EMBL/GenBank/DDBJ whole genome shotgun (WGS) entry which is preliminary data.</text>
</comment>
<dbReference type="RefSeq" id="WP_205717345.1">
    <property type="nucleotide sequence ID" value="NZ_WAJS01000017.1"/>
</dbReference>
<feature type="region of interest" description="Disordered" evidence="1">
    <location>
        <begin position="134"/>
        <end position="213"/>
    </location>
</feature>
<dbReference type="EMBL" id="WAJS01000017">
    <property type="protein sequence ID" value="KAB1648000.1"/>
    <property type="molecule type" value="Genomic_DNA"/>
</dbReference>
<dbReference type="AlphaFoldDB" id="A0A7C8FWV5"/>
<gene>
    <name evidence="2" type="ORF">F8D48_06825</name>
</gene>
<accession>A0A7C8FWV5</accession>
<name>A0A7C8FWV5_9ACTN</name>
<reference evidence="2 3" key="1">
    <citation type="submission" date="2019-09" db="EMBL/GenBank/DDBJ databases">
        <title>Whole genome shotgun sequencing (WGS) of Ellagibacter isourolithinifaciens DSM 104140(T) and Adlercreutzia muris DSM 29508(T).</title>
        <authorList>
            <person name="Stoll D.A."/>
            <person name="Danylec N."/>
            <person name="Huch M."/>
        </authorList>
    </citation>
    <scope>NUCLEOTIDE SEQUENCE [LARGE SCALE GENOMIC DNA]</scope>
    <source>
        <strain evidence="2 3">DSM 29508</strain>
    </source>
</reference>
<evidence type="ECO:0008006" key="4">
    <source>
        <dbReference type="Google" id="ProtNLM"/>
    </source>
</evidence>
<keyword evidence="3" id="KW-1185">Reference proteome</keyword>